<dbReference type="Proteomes" id="UP000233200">
    <property type="component" value="Unplaced"/>
</dbReference>
<organism evidence="9 10">
    <name type="scientific">Rhinopithecus roxellana</name>
    <name type="common">Golden snub-nosed monkey</name>
    <name type="synonym">Pygathrix roxellana</name>
    <dbReference type="NCBI Taxonomy" id="61622"/>
    <lineage>
        <taxon>Eukaryota</taxon>
        <taxon>Metazoa</taxon>
        <taxon>Chordata</taxon>
        <taxon>Craniata</taxon>
        <taxon>Vertebrata</taxon>
        <taxon>Euteleostomi</taxon>
        <taxon>Mammalia</taxon>
        <taxon>Eutheria</taxon>
        <taxon>Euarchontoglires</taxon>
        <taxon>Primates</taxon>
        <taxon>Haplorrhini</taxon>
        <taxon>Catarrhini</taxon>
        <taxon>Cercopithecidae</taxon>
        <taxon>Colobinae</taxon>
        <taxon>Rhinopithecus</taxon>
    </lineage>
</organism>
<keyword evidence="3" id="KW-0328">Glycosyltransferase</keyword>
<sequence length="198" mass="22870">PFAKTLGKGQYLGGSHPIFQVVCATRVMWTPPLRESFSYSFLVLQMYILTLILRTSSNDRRPFIALCLSNVAFMLPWQFAQFILFTQIASLFPMYVVGYIEPSKFQKIIYVNMVTFLLYIIILSFILMFGNSMYLSSYSSSLLMTWAIILKRNEIQNLGVSKLNFWVRFNGSVWWFGTIILKFLTSKILGVSDHVSTF</sequence>
<dbReference type="GO" id="GO:0005637">
    <property type="term" value="C:nuclear inner membrane"/>
    <property type="evidence" value="ECO:0007669"/>
    <property type="project" value="TreeGrafter"/>
</dbReference>
<evidence type="ECO:0000256" key="2">
    <source>
        <dbReference type="ARBA" id="ARBA00008744"/>
    </source>
</evidence>
<dbReference type="AlphaFoldDB" id="A0A2K6NY11"/>
<feature type="transmembrane region" description="Helical" evidence="8">
    <location>
        <begin position="109"/>
        <end position="129"/>
    </location>
</feature>
<keyword evidence="5 8" id="KW-0812">Transmembrane</keyword>
<dbReference type="GO" id="GO:0007286">
    <property type="term" value="P:spermatid development"/>
    <property type="evidence" value="ECO:0007669"/>
    <property type="project" value="TreeGrafter"/>
</dbReference>
<dbReference type="PANTHER" id="PTHR31488:SF6">
    <property type="entry name" value="C-MANNOSYLTRANSFERASE DPY19L2-RELATED"/>
    <property type="match status" value="1"/>
</dbReference>
<feature type="transmembrane region" description="Helical" evidence="8">
    <location>
        <begin position="36"/>
        <end position="55"/>
    </location>
</feature>
<keyword evidence="10" id="KW-1185">Reference proteome</keyword>
<comment type="similarity">
    <text evidence="2">Belongs to the dpy-19 family.</text>
</comment>
<evidence type="ECO:0000256" key="1">
    <source>
        <dbReference type="ARBA" id="ARBA00004141"/>
    </source>
</evidence>
<dbReference type="InterPro" id="IPR018732">
    <property type="entry name" value="Dpy-19/Dpy-19-like"/>
</dbReference>
<reference evidence="9" key="2">
    <citation type="submission" date="2025-09" db="UniProtKB">
        <authorList>
            <consortium name="Ensembl"/>
        </authorList>
    </citation>
    <scope>IDENTIFICATION</scope>
</reference>
<reference evidence="9" key="1">
    <citation type="submission" date="2025-08" db="UniProtKB">
        <authorList>
            <consortium name="Ensembl"/>
        </authorList>
    </citation>
    <scope>IDENTIFICATION</scope>
</reference>
<evidence type="ECO:0000313" key="10">
    <source>
        <dbReference type="Proteomes" id="UP000233200"/>
    </source>
</evidence>
<evidence type="ECO:0000313" key="9">
    <source>
        <dbReference type="Ensembl" id="ENSRROP00000009151.1"/>
    </source>
</evidence>
<keyword evidence="7 8" id="KW-0472">Membrane</keyword>
<dbReference type="Ensembl" id="ENSRROT00000033233.1">
    <property type="protein sequence ID" value="ENSRROP00000009151.1"/>
    <property type="gene ID" value="ENSRROG00000029003.1"/>
</dbReference>
<name>A0A2K6NY11_RHIRO</name>
<evidence type="ECO:0000256" key="4">
    <source>
        <dbReference type="ARBA" id="ARBA00022679"/>
    </source>
</evidence>
<evidence type="ECO:0000256" key="7">
    <source>
        <dbReference type="ARBA" id="ARBA00023136"/>
    </source>
</evidence>
<accession>A0A2K6NY11</accession>
<keyword evidence="4" id="KW-0808">Transferase</keyword>
<evidence type="ECO:0000256" key="3">
    <source>
        <dbReference type="ARBA" id="ARBA00022676"/>
    </source>
</evidence>
<dbReference type="Pfam" id="PF10034">
    <property type="entry name" value="Dpy19"/>
    <property type="match status" value="1"/>
</dbReference>
<dbReference type="OMA" id="CATRVMW"/>
<protein>
    <submittedName>
        <fullName evidence="9">Uncharacterized protein</fullName>
    </submittedName>
</protein>
<keyword evidence="6 8" id="KW-1133">Transmembrane helix</keyword>
<feature type="transmembrane region" description="Helical" evidence="8">
    <location>
        <begin position="165"/>
        <end position="184"/>
    </location>
</feature>
<evidence type="ECO:0000256" key="8">
    <source>
        <dbReference type="SAM" id="Phobius"/>
    </source>
</evidence>
<dbReference type="GO" id="GO:0000030">
    <property type="term" value="F:mannosyltransferase activity"/>
    <property type="evidence" value="ECO:0007669"/>
    <property type="project" value="TreeGrafter"/>
</dbReference>
<proteinExistence type="inferred from homology"/>
<dbReference type="STRING" id="61622.ENSRROP00000009151"/>
<feature type="transmembrane region" description="Helical" evidence="8">
    <location>
        <begin position="75"/>
        <end position="97"/>
    </location>
</feature>
<comment type="subcellular location">
    <subcellularLocation>
        <location evidence="1">Membrane</location>
        <topology evidence="1">Multi-pass membrane protein</topology>
    </subcellularLocation>
</comment>
<dbReference type="PANTHER" id="PTHR31488">
    <property type="entry name" value="DPY-19-LIKE 1, LIKE (H. SAPIENS)"/>
    <property type="match status" value="1"/>
</dbReference>
<dbReference type="GeneTree" id="ENSGT00530000063023"/>
<evidence type="ECO:0000256" key="5">
    <source>
        <dbReference type="ARBA" id="ARBA00022692"/>
    </source>
</evidence>
<evidence type="ECO:0000256" key="6">
    <source>
        <dbReference type="ARBA" id="ARBA00022989"/>
    </source>
</evidence>